<dbReference type="Proteomes" id="UP000235672">
    <property type="component" value="Unassembled WGS sequence"/>
</dbReference>
<dbReference type="Pfam" id="PF00069">
    <property type="entry name" value="Pkinase"/>
    <property type="match status" value="1"/>
</dbReference>
<reference evidence="3 4" key="1">
    <citation type="submission" date="2016-05" db="EMBL/GenBank/DDBJ databases">
        <title>A degradative enzymes factory behind the ericoid mycorrhizal symbiosis.</title>
        <authorList>
            <consortium name="DOE Joint Genome Institute"/>
            <person name="Martino E."/>
            <person name="Morin E."/>
            <person name="Grelet G."/>
            <person name="Kuo A."/>
            <person name="Kohler A."/>
            <person name="Daghino S."/>
            <person name="Barry K."/>
            <person name="Choi C."/>
            <person name="Cichocki N."/>
            <person name="Clum A."/>
            <person name="Copeland A."/>
            <person name="Hainaut M."/>
            <person name="Haridas S."/>
            <person name="Labutti K."/>
            <person name="Lindquist E."/>
            <person name="Lipzen A."/>
            <person name="Khouja H.-R."/>
            <person name="Murat C."/>
            <person name="Ohm R."/>
            <person name="Olson A."/>
            <person name="Spatafora J."/>
            <person name="Veneault-Fourrey C."/>
            <person name="Henrissat B."/>
            <person name="Grigoriev I."/>
            <person name="Martin F."/>
            <person name="Perotto S."/>
        </authorList>
    </citation>
    <scope>NUCLEOTIDE SEQUENCE [LARGE SCALE GENOMIC DNA]</scope>
    <source>
        <strain evidence="3 4">UAMH 7357</strain>
    </source>
</reference>
<dbReference type="EMBL" id="KZ613536">
    <property type="protein sequence ID" value="PMD13107.1"/>
    <property type="molecule type" value="Genomic_DNA"/>
</dbReference>
<feature type="region of interest" description="Disordered" evidence="1">
    <location>
        <begin position="1"/>
        <end position="49"/>
    </location>
</feature>
<dbReference type="GO" id="GO:0005634">
    <property type="term" value="C:nucleus"/>
    <property type="evidence" value="ECO:0007669"/>
    <property type="project" value="TreeGrafter"/>
</dbReference>
<dbReference type="SMART" id="SM00220">
    <property type="entry name" value="S_TKc"/>
    <property type="match status" value="1"/>
</dbReference>
<gene>
    <name evidence="3" type="ORF">NA56DRAFT_652020</name>
</gene>
<feature type="compositionally biased region" description="Polar residues" evidence="1">
    <location>
        <begin position="12"/>
        <end position="48"/>
    </location>
</feature>
<dbReference type="InterPro" id="IPR011009">
    <property type="entry name" value="Kinase-like_dom_sf"/>
</dbReference>
<keyword evidence="3" id="KW-0418">Kinase</keyword>
<keyword evidence="3" id="KW-0808">Transferase</keyword>
<evidence type="ECO:0000256" key="1">
    <source>
        <dbReference type="SAM" id="MobiDB-lite"/>
    </source>
</evidence>
<accession>A0A2J6PGE1</accession>
<sequence>MQSSHHDGSRPPSWSTTEPNTPVEKQQTVNSQGSTTEPNTPAEEQQNVDPELDHCGDFARLVPHGRLARLAFSEVVDGIKDQSLPAWNVNAKRFIHIGPRVAIDDCDLSYSSSDLEGVSIQQPEIWSGWFRLNMEIPPHIPHLGWIAGRGRTDRGVDLLLCRQQKHNVAGRHARFFHNHASGAFVVQSDGRKVVLDGREEISNARRALTSQTTGISFGDLTYTLVYTDLNEALYKRQLEDARRSSSKPGAGSYPPLFLTPTPSATDYDVASYTVKSLIAEGSTCRVYSAIDRRTGDAFAMKTIVQNPRNENKVRKEKEILDSLKPPHSRICQLVEVISAGSNARSRLVDVFFVFSPLARNHLGHLIADDLTNECRIHILYQCIDGLAYIHGKKLMHRDIKPGNIGVVSTNPPAIILLDFGIATYDDESRDHMAGTVQYLAPEILELKYNKSTKPYTNAADVWSLGVTAHQLISRRTHMWKEAEHELYVQACRHLTDLSRNAELYQFVELIKRLMDWNSNARITAEKALLHKAFSHIEPTAPDVVRDGRFKRSWEKG</sequence>
<name>A0A2J6PGE1_9HELO</name>
<dbReference type="PANTHER" id="PTHR44167">
    <property type="entry name" value="OVARIAN-SPECIFIC SERINE/THREONINE-PROTEIN KINASE LOK-RELATED"/>
    <property type="match status" value="1"/>
</dbReference>
<feature type="domain" description="Protein kinase" evidence="2">
    <location>
        <begin position="272"/>
        <end position="533"/>
    </location>
</feature>
<dbReference type="PROSITE" id="PS50011">
    <property type="entry name" value="PROTEIN_KINASE_DOM"/>
    <property type="match status" value="1"/>
</dbReference>
<dbReference type="STRING" id="1745343.A0A2J6PGE1"/>
<dbReference type="AlphaFoldDB" id="A0A2J6PGE1"/>
<evidence type="ECO:0000259" key="2">
    <source>
        <dbReference type="PROSITE" id="PS50011"/>
    </source>
</evidence>
<dbReference type="Gene3D" id="1.10.510.10">
    <property type="entry name" value="Transferase(Phosphotransferase) domain 1"/>
    <property type="match status" value="1"/>
</dbReference>
<evidence type="ECO:0000313" key="4">
    <source>
        <dbReference type="Proteomes" id="UP000235672"/>
    </source>
</evidence>
<dbReference type="GO" id="GO:0005524">
    <property type="term" value="F:ATP binding"/>
    <property type="evidence" value="ECO:0007669"/>
    <property type="project" value="InterPro"/>
</dbReference>
<dbReference type="GO" id="GO:0044773">
    <property type="term" value="P:mitotic DNA damage checkpoint signaling"/>
    <property type="evidence" value="ECO:0007669"/>
    <property type="project" value="TreeGrafter"/>
</dbReference>
<proteinExistence type="predicted"/>
<organism evidence="3 4">
    <name type="scientific">Hyaloscypha hepaticicola</name>
    <dbReference type="NCBI Taxonomy" id="2082293"/>
    <lineage>
        <taxon>Eukaryota</taxon>
        <taxon>Fungi</taxon>
        <taxon>Dikarya</taxon>
        <taxon>Ascomycota</taxon>
        <taxon>Pezizomycotina</taxon>
        <taxon>Leotiomycetes</taxon>
        <taxon>Helotiales</taxon>
        <taxon>Hyaloscyphaceae</taxon>
        <taxon>Hyaloscypha</taxon>
    </lineage>
</organism>
<protein>
    <submittedName>
        <fullName evidence="3">Kinase-like protein</fullName>
    </submittedName>
</protein>
<dbReference type="PANTHER" id="PTHR44167:SF30">
    <property type="entry name" value="PHOSPHORYLASE KINASE"/>
    <property type="match status" value="1"/>
</dbReference>
<dbReference type="Gene3D" id="3.30.200.20">
    <property type="entry name" value="Phosphorylase Kinase, domain 1"/>
    <property type="match status" value="1"/>
</dbReference>
<dbReference type="InterPro" id="IPR000719">
    <property type="entry name" value="Prot_kinase_dom"/>
</dbReference>
<keyword evidence="4" id="KW-1185">Reference proteome</keyword>
<dbReference type="SUPFAM" id="SSF56112">
    <property type="entry name" value="Protein kinase-like (PK-like)"/>
    <property type="match status" value="1"/>
</dbReference>
<dbReference type="GO" id="GO:0004674">
    <property type="term" value="F:protein serine/threonine kinase activity"/>
    <property type="evidence" value="ECO:0007669"/>
    <property type="project" value="TreeGrafter"/>
</dbReference>
<evidence type="ECO:0000313" key="3">
    <source>
        <dbReference type="EMBL" id="PMD13107.1"/>
    </source>
</evidence>
<dbReference type="OrthoDB" id="5979581at2759"/>